<dbReference type="SUPFAM" id="SSF53474">
    <property type="entry name" value="alpha/beta-Hydrolases"/>
    <property type="match status" value="1"/>
</dbReference>
<keyword evidence="5" id="KW-1133">Transmembrane helix</keyword>
<keyword evidence="2" id="KW-0808">Transferase</keyword>
<dbReference type="Gene3D" id="3.40.50.1820">
    <property type="entry name" value="alpha/beta hydrolase"/>
    <property type="match status" value="1"/>
</dbReference>
<dbReference type="Pfam" id="PF03982">
    <property type="entry name" value="DAGAT"/>
    <property type="match status" value="1"/>
</dbReference>
<keyword evidence="3" id="KW-0012">Acyltransferase</keyword>
<organism evidence="6 7">
    <name type="scientific">Digitaria exilis</name>
    <dbReference type="NCBI Taxonomy" id="1010633"/>
    <lineage>
        <taxon>Eukaryota</taxon>
        <taxon>Viridiplantae</taxon>
        <taxon>Streptophyta</taxon>
        <taxon>Embryophyta</taxon>
        <taxon>Tracheophyta</taxon>
        <taxon>Spermatophyta</taxon>
        <taxon>Magnoliopsida</taxon>
        <taxon>Liliopsida</taxon>
        <taxon>Poales</taxon>
        <taxon>Poaceae</taxon>
        <taxon>PACMAD clade</taxon>
        <taxon>Panicoideae</taxon>
        <taxon>Panicodae</taxon>
        <taxon>Paniceae</taxon>
        <taxon>Anthephorinae</taxon>
        <taxon>Digitaria</taxon>
    </lineage>
</organism>
<dbReference type="EMBL" id="JACEFO010001901">
    <property type="protein sequence ID" value="KAF8694967.1"/>
    <property type="molecule type" value="Genomic_DNA"/>
</dbReference>
<gene>
    <name evidence="6" type="ORF">HU200_038077</name>
</gene>
<feature type="transmembrane region" description="Helical" evidence="5">
    <location>
        <begin position="122"/>
        <end position="139"/>
    </location>
</feature>
<evidence type="ECO:0000313" key="6">
    <source>
        <dbReference type="EMBL" id="KAF8694967.1"/>
    </source>
</evidence>
<accession>A0A835BE27</accession>
<feature type="transmembrane region" description="Helical" evidence="5">
    <location>
        <begin position="294"/>
        <end position="316"/>
    </location>
</feature>
<evidence type="ECO:0000256" key="3">
    <source>
        <dbReference type="ARBA" id="ARBA00023315"/>
    </source>
</evidence>
<reference evidence="6" key="1">
    <citation type="submission" date="2020-07" db="EMBL/GenBank/DDBJ databases">
        <title>Genome sequence and genetic diversity analysis of an under-domesticated orphan crop, white fonio (Digitaria exilis).</title>
        <authorList>
            <person name="Bennetzen J.L."/>
            <person name="Chen S."/>
            <person name="Ma X."/>
            <person name="Wang X."/>
            <person name="Yssel A.E.J."/>
            <person name="Chaluvadi S.R."/>
            <person name="Johnson M."/>
            <person name="Gangashetty P."/>
            <person name="Hamidou F."/>
            <person name="Sanogo M.D."/>
            <person name="Zwaenepoel A."/>
            <person name="Wallace J."/>
            <person name="Van De Peer Y."/>
            <person name="Van Deynze A."/>
        </authorList>
    </citation>
    <scope>NUCLEOTIDE SEQUENCE</scope>
    <source>
        <tissue evidence="6">Leaves</tissue>
    </source>
</reference>
<evidence type="ECO:0000313" key="7">
    <source>
        <dbReference type="Proteomes" id="UP000636709"/>
    </source>
</evidence>
<evidence type="ECO:0000256" key="2">
    <source>
        <dbReference type="ARBA" id="ARBA00022679"/>
    </source>
</evidence>
<dbReference type="PANTHER" id="PTHR22753">
    <property type="entry name" value="TRANSMEMBRANE PROTEIN 68"/>
    <property type="match status" value="1"/>
</dbReference>
<dbReference type="GO" id="GO:0004144">
    <property type="term" value="F:diacylglycerol O-acyltransferase activity"/>
    <property type="evidence" value="ECO:0007669"/>
    <property type="project" value="UniProtKB-ARBA"/>
</dbReference>
<dbReference type="CDD" id="cd07987">
    <property type="entry name" value="LPLAT_MGAT-like"/>
    <property type="match status" value="1"/>
</dbReference>
<evidence type="ECO:0000256" key="5">
    <source>
        <dbReference type="SAM" id="Phobius"/>
    </source>
</evidence>
<dbReference type="AlphaFoldDB" id="A0A835BE27"/>
<feature type="compositionally biased region" description="Low complexity" evidence="4">
    <location>
        <begin position="45"/>
        <end position="56"/>
    </location>
</feature>
<comment type="caution">
    <text evidence="6">The sequence shown here is derived from an EMBL/GenBank/DDBJ whole genome shotgun (WGS) entry which is preliminary data.</text>
</comment>
<dbReference type="Proteomes" id="UP000636709">
    <property type="component" value="Unassembled WGS sequence"/>
</dbReference>
<comment type="similarity">
    <text evidence="1">Belongs to the diacylglycerol acyltransferase family.</text>
</comment>
<feature type="region of interest" description="Disordered" evidence="4">
    <location>
        <begin position="34"/>
        <end position="56"/>
    </location>
</feature>
<proteinExistence type="inferred from homology"/>
<dbReference type="InterPro" id="IPR029058">
    <property type="entry name" value="AB_hydrolase_fold"/>
</dbReference>
<dbReference type="InterPro" id="IPR007130">
    <property type="entry name" value="DAGAT"/>
</dbReference>
<keyword evidence="7" id="KW-1185">Reference proteome</keyword>
<protein>
    <recommendedName>
        <fullName evidence="8">Serine aminopeptidase S33 domain-containing protein</fullName>
    </recommendedName>
</protein>
<dbReference type="GO" id="GO:0016020">
    <property type="term" value="C:membrane"/>
    <property type="evidence" value="ECO:0007669"/>
    <property type="project" value="TreeGrafter"/>
</dbReference>
<evidence type="ECO:0008006" key="8">
    <source>
        <dbReference type="Google" id="ProtNLM"/>
    </source>
</evidence>
<keyword evidence="5" id="KW-0472">Membrane</keyword>
<dbReference type="OrthoDB" id="44277at2759"/>
<feature type="transmembrane region" description="Helical" evidence="5">
    <location>
        <begin position="145"/>
        <end position="166"/>
    </location>
</feature>
<evidence type="ECO:0000256" key="4">
    <source>
        <dbReference type="SAM" id="MobiDB-lite"/>
    </source>
</evidence>
<name>A0A835BE27_9POAL</name>
<dbReference type="GO" id="GO:0019432">
    <property type="term" value="P:triglyceride biosynthetic process"/>
    <property type="evidence" value="ECO:0007669"/>
    <property type="project" value="UniProtKB-ARBA"/>
</dbReference>
<evidence type="ECO:0000256" key="1">
    <source>
        <dbReference type="ARBA" id="ARBA00005420"/>
    </source>
</evidence>
<keyword evidence="5" id="KW-0812">Transmembrane</keyword>
<sequence length="723" mass="79726">MPATSAAAAVTTFVAPRPRRPLLLSPCRRAFAAHGETTGTRRPRAVASASASGAAPGRRGVTEYVEAAREMARRKDGGPPRWLSPLECGGAAAGGERVPGAPTLLYLPGMTNSIDRKKKRRLLYIDLCSILFSLCTLPFKPCVPSSTVSSNIIIIIVFKLTFPIIISPKKPCPMNAGLVEFVETRVKSESSRVPDRPVYLIGESVGACIALAVAARNPDIDLVLVLVNPGLAASDYGSCFGALGNLMKMPSTFVGHGFSLEEVGQTLSEITSNFLASPAVSSIVQTCEAISITVCFYIVILILSFRVCVFSLQFLVDILRKEYIIWKLKMLRTASSFVNSRLHAVKAQTLVLASGNDELLPSTQEAERLRGALEKCRTRLFRNSGHKILLEAEFDLATTIKGAGYYRRCRKTDFVSDYLPPTPDELQQAINHIRVLNLVTNPVLLSTLPDGKIVRGLAGLPREGPAVLVGYHMLLGLELGPLVTGVLSSTGVHIRGLAHPFMFDKNTEQLMPDSAQFDLHRIMGAVPVTGANFYKLLADKEFVLLYPGGAREALHRKGEDYKLFWPEQPEFVRMASRFGATIIPFGVVGEDDICDLLLDYNDLQKLPFYDMLDKALTSDGLKLRTDSTEELKDQGLHPIVLAPKVPGRFYFVFGKPIETRGREKELRDKEAAQHLYLQVKFEVERCINYLKEKREKDPYRSILPRLLYQAVHGPNAEIPTFEP</sequence>
<dbReference type="PANTHER" id="PTHR22753:SF24">
    <property type="entry name" value="ESTERASE_LIPASE_THIOESTERASE FAMILY PROTEIN"/>
    <property type="match status" value="1"/>
</dbReference>